<dbReference type="EMBL" id="CP002874">
    <property type="protein sequence ID" value="AEM23239.1"/>
    <property type="molecule type" value="Genomic_DNA"/>
</dbReference>
<evidence type="ECO:0000313" key="3">
    <source>
        <dbReference type="Proteomes" id="UP000008522"/>
    </source>
</evidence>
<keyword evidence="1" id="KW-0812">Transmembrane</keyword>
<feature type="transmembrane region" description="Helical" evidence="1">
    <location>
        <begin position="140"/>
        <end position="158"/>
    </location>
</feature>
<keyword evidence="1" id="KW-0472">Membrane</keyword>
<evidence type="ECO:0000313" key="2">
    <source>
        <dbReference type="EMBL" id="AEM23239.1"/>
    </source>
</evidence>
<reference evidence="2 3" key="1">
    <citation type="journal article" date="2011" name="BMC Genomics">
        <title>Complete genome sequence of Brachyspira intermedia reveals unique genomic features in Brachyspira species and phage-mediated horizontal gene transfer.</title>
        <authorList>
            <person name="Hafstrom T."/>
            <person name="Jansson D.S."/>
            <person name="Segerman B."/>
        </authorList>
    </citation>
    <scope>NUCLEOTIDE SEQUENCE [LARGE SCALE GENOMIC DNA]</scope>
    <source>
        <strain evidence="3">ATCC 51140 / PWS/A</strain>
    </source>
</reference>
<dbReference type="KEGG" id="bip:Bint_2640"/>
<feature type="transmembrane region" description="Helical" evidence="1">
    <location>
        <begin position="12"/>
        <end position="30"/>
    </location>
</feature>
<sequence>MRLSVFKVGSIVKGSGARFITISLLLISFFEQDTNTINSINKPAVIIFLNICFSFALILYFYFLVYYYTNKKLTKLKIFSIYLNNYILSKIIFLFLLLVGTSPHTPTSFVATGEARLWREAKRLHLGFNLINYLTCKTKLVLFSTNFILALFATFCGGKKLTILYKDIGLQS</sequence>
<proteinExistence type="predicted"/>
<evidence type="ECO:0000256" key="1">
    <source>
        <dbReference type="SAM" id="Phobius"/>
    </source>
</evidence>
<organism evidence="2 3">
    <name type="scientific">Brachyspira intermedia (strain ATCC 51140 / PWS/A)</name>
    <name type="common">Serpulina intermedia</name>
    <dbReference type="NCBI Taxonomy" id="1045858"/>
    <lineage>
        <taxon>Bacteria</taxon>
        <taxon>Pseudomonadati</taxon>
        <taxon>Spirochaetota</taxon>
        <taxon>Spirochaetia</taxon>
        <taxon>Brachyspirales</taxon>
        <taxon>Brachyspiraceae</taxon>
        <taxon>Brachyspira</taxon>
    </lineage>
</organism>
<dbReference type="HOGENOM" id="CLU_1552335_0_0_12"/>
<feature type="transmembrane region" description="Helical" evidence="1">
    <location>
        <begin position="81"/>
        <end position="100"/>
    </location>
</feature>
<keyword evidence="1" id="KW-1133">Transmembrane helix</keyword>
<dbReference type="AlphaFoldDB" id="G0EPG9"/>
<dbReference type="Proteomes" id="UP000008522">
    <property type="component" value="Chromosome"/>
</dbReference>
<protein>
    <submittedName>
        <fullName evidence="2">Uncharacterized protein</fullName>
    </submittedName>
</protein>
<accession>G0EPG9</accession>
<dbReference type="PATRIC" id="fig|1045858.4.peg.2642"/>
<gene>
    <name evidence="2" type="ordered locus">Bint_2640</name>
</gene>
<name>G0EPG9_BRAIP</name>
<feature type="transmembrane region" description="Helical" evidence="1">
    <location>
        <begin position="45"/>
        <end position="69"/>
    </location>
</feature>
<keyword evidence="3" id="KW-1185">Reference proteome</keyword>